<name>A0AAU9T588_THLAR</name>
<evidence type="ECO:0000313" key="2">
    <source>
        <dbReference type="EMBL" id="CAH2080072.1"/>
    </source>
</evidence>
<protein>
    <recommendedName>
        <fullName evidence="4">BZIP domain-containing protein</fullName>
    </recommendedName>
</protein>
<evidence type="ECO:0008006" key="4">
    <source>
        <dbReference type="Google" id="ProtNLM"/>
    </source>
</evidence>
<dbReference type="EMBL" id="OU466863">
    <property type="protein sequence ID" value="CAH2080072.1"/>
    <property type="molecule type" value="Genomic_DNA"/>
</dbReference>
<dbReference type="AlphaFoldDB" id="A0AAU9T588"/>
<accession>A0AAU9T588</accession>
<dbReference type="PANTHER" id="PTHR35737">
    <property type="entry name" value="CRYPTIC LOCI REGULATOR"/>
    <property type="match status" value="1"/>
</dbReference>
<keyword evidence="3" id="KW-1185">Reference proteome</keyword>
<evidence type="ECO:0000313" key="3">
    <source>
        <dbReference type="Proteomes" id="UP000836841"/>
    </source>
</evidence>
<feature type="region of interest" description="Disordered" evidence="1">
    <location>
        <begin position="35"/>
        <end position="60"/>
    </location>
</feature>
<gene>
    <name evidence="2" type="ORF">TAV2_LOCUS24876</name>
</gene>
<sequence length="186" mass="21206">MDQQASAAAPASYVEWELCNDDGFVYKRMKCGGEETTAGEASNSAVPEVNPAEEERNRRKRKRKILEKLKRKYQREIDHWEILSNNLCALQEKSNQFQSSLPESSSSIETREQIEKDAFSLPSFIDELLSTEEAREGIIQNVSSVCEIAEEACRKEEEEEKEMFFNLPVWGSPKDLMASLCDGDEI</sequence>
<reference evidence="2 3" key="1">
    <citation type="submission" date="2022-03" db="EMBL/GenBank/DDBJ databases">
        <authorList>
            <person name="Nunn A."/>
            <person name="Chopra R."/>
            <person name="Nunn A."/>
            <person name="Contreras Garrido A."/>
        </authorList>
    </citation>
    <scope>NUCLEOTIDE SEQUENCE [LARGE SCALE GENOMIC DNA]</scope>
</reference>
<evidence type="ECO:0000256" key="1">
    <source>
        <dbReference type="SAM" id="MobiDB-lite"/>
    </source>
</evidence>
<proteinExistence type="predicted"/>
<organism evidence="2 3">
    <name type="scientific">Thlaspi arvense</name>
    <name type="common">Field penny-cress</name>
    <dbReference type="NCBI Taxonomy" id="13288"/>
    <lineage>
        <taxon>Eukaryota</taxon>
        <taxon>Viridiplantae</taxon>
        <taxon>Streptophyta</taxon>
        <taxon>Embryophyta</taxon>
        <taxon>Tracheophyta</taxon>
        <taxon>Spermatophyta</taxon>
        <taxon>Magnoliopsida</taxon>
        <taxon>eudicotyledons</taxon>
        <taxon>Gunneridae</taxon>
        <taxon>Pentapetalae</taxon>
        <taxon>rosids</taxon>
        <taxon>malvids</taxon>
        <taxon>Brassicales</taxon>
        <taxon>Brassicaceae</taxon>
        <taxon>Thlaspideae</taxon>
        <taxon>Thlaspi</taxon>
    </lineage>
</organism>
<dbReference type="Proteomes" id="UP000836841">
    <property type="component" value="Chromosome 7"/>
</dbReference>
<dbReference type="PANTHER" id="PTHR35737:SF1">
    <property type="entry name" value="CRYPTIC LOCI REGULATOR"/>
    <property type="match status" value="1"/>
</dbReference>